<dbReference type="EMBL" id="JAVRHZ010000001">
    <property type="protein sequence ID" value="MDT0555010.1"/>
    <property type="molecule type" value="Genomic_DNA"/>
</dbReference>
<evidence type="ECO:0000256" key="1">
    <source>
        <dbReference type="SAM" id="Phobius"/>
    </source>
</evidence>
<gene>
    <name evidence="2" type="ORF">RM538_03280</name>
</gene>
<accession>A0ABU2YCN6</accession>
<name>A0ABU2YCN6_9FLAO</name>
<proteinExistence type="predicted"/>
<feature type="transmembrane region" description="Helical" evidence="1">
    <location>
        <begin position="20"/>
        <end position="37"/>
    </location>
</feature>
<reference evidence="2 3" key="1">
    <citation type="submission" date="2023-09" db="EMBL/GenBank/DDBJ databases">
        <authorList>
            <person name="Rey-Velasco X."/>
        </authorList>
    </citation>
    <scope>NUCLEOTIDE SEQUENCE [LARGE SCALE GENOMIC DNA]</scope>
    <source>
        <strain evidence="2 3">W242</strain>
    </source>
</reference>
<organism evidence="2 3">
    <name type="scientific">Patiriisocius hiemis</name>
    <dbReference type="NCBI Taxonomy" id="3075604"/>
    <lineage>
        <taxon>Bacteria</taxon>
        <taxon>Pseudomonadati</taxon>
        <taxon>Bacteroidota</taxon>
        <taxon>Flavobacteriia</taxon>
        <taxon>Flavobacteriales</taxon>
        <taxon>Flavobacteriaceae</taxon>
        <taxon>Patiriisocius</taxon>
    </lineage>
</organism>
<keyword evidence="3" id="KW-1185">Reference proteome</keyword>
<dbReference type="RefSeq" id="WP_311331964.1">
    <property type="nucleotide sequence ID" value="NZ_JAVRHZ010000001.1"/>
</dbReference>
<keyword evidence="1" id="KW-0472">Membrane</keyword>
<evidence type="ECO:0000313" key="2">
    <source>
        <dbReference type="EMBL" id="MDT0555010.1"/>
    </source>
</evidence>
<evidence type="ECO:0000313" key="3">
    <source>
        <dbReference type="Proteomes" id="UP001254488"/>
    </source>
</evidence>
<protein>
    <submittedName>
        <fullName evidence="2">Uncharacterized protein</fullName>
    </submittedName>
</protein>
<comment type="caution">
    <text evidence="2">The sequence shown here is derived from an EMBL/GenBank/DDBJ whole genome shotgun (WGS) entry which is preliminary data.</text>
</comment>
<dbReference type="Proteomes" id="UP001254488">
    <property type="component" value="Unassembled WGS sequence"/>
</dbReference>
<keyword evidence="1" id="KW-1133">Transmembrane helix</keyword>
<keyword evidence="1" id="KW-0812">Transmembrane</keyword>
<sequence length="42" mass="5233">MEETDIVEKVRDKFVWRKKYTLVLLANAFYIYLFYLLTQHYA</sequence>